<dbReference type="InterPro" id="IPR036396">
    <property type="entry name" value="Cyt_P450_sf"/>
</dbReference>
<dbReference type="AlphaFoldDB" id="A0AAC8QCE8"/>
<dbReference type="PRINTS" id="PR00385">
    <property type="entry name" value="P450"/>
</dbReference>
<evidence type="ECO:0000313" key="10">
    <source>
        <dbReference type="Proteomes" id="UP000035579"/>
    </source>
</evidence>
<dbReference type="FunFam" id="1.10.630.10:FF:000018">
    <property type="entry name" value="Cytochrome P450 monooxygenase"/>
    <property type="match status" value="1"/>
</dbReference>
<dbReference type="GO" id="GO:0005506">
    <property type="term" value="F:iron ion binding"/>
    <property type="evidence" value="ECO:0007669"/>
    <property type="project" value="InterPro"/>
</dbReference>
<dbReference type="CDD" id="cd20630">
    <property type="entry name" value="P450_epoK-like"/>
    <property type="match status" value="1"/>
</dbReference>
<evidence type="ECO:0000256" key="3">
    <source>
        <dbReference type="ARBA" id="ARBA00022723"/>
    </source>
</evidence>
<reference evidence="8 10" key="1">
    <citation type="submission" date="2015-05" db="EMBL/GenBank/DDBJ databases">
        <title>Genome assembly of Archangium gephyra DSM 2261.</title>
        <authorList>
            <person name="Sharma G."/>
            <person name="Subramanian S."/>
        </authorList>
    </citation>
    <scope>NUCLEOTIDE SEQUENCE [LARGE SCALE GENOMIC DNA]</scope>
    <source>
        <strain evidence="8 10">DSM 2261</strain>
    </source>
</reference>
<dbReference type="RefSeq" id="WP_047858501.1">
    <property type="nucleotide sequence ID" value="NZ_CP011509.1"/>
</dbReference>
<dbReference type="GO" id="GO:0004497">
    <property type="term" value="F:monooxygenase activity"/>
    <property type="evidence" value="ECO:0007669"/>
    <property type="project" value="UniProtKB-KW"/>
</dbReference>
<keyword evidence="3 7" id="KW-0479">Metal-binding</keyword>
<keyword evidence="2 7" id="KW-0349">Heme</keyword>
<dbReference type="GO" id="GO:0016705">
    <property type="term" value="F:oxidoreductase activity, acting on paired donors, with incorporation or reduction of molecular oxygen"/>
    <property type="evidence" value="ECO:0007669"/>
    <property type="project" value="InterPro"/>
</dbReference>
<dbReference type="Proteomes" id="UP000035579">
    <property type="component" value="Chromosome"/>
</dbReference>
<comment type="similarity">
    <text evidence="1 7">Belongs to the cytochrome P450 family.</text>
</comment>
<dbReference type="SUPFAM" id="SSF48264">
    <property type="entry name" value="Cytochrome P450"/>
    <property type="match status" value="1"/>
</dbReference>
<accession>A0AAC8QCE8</accession>
<name>A0AAC8QCE8_9BACT</name>
<gene>
    <name evidence="8" type="ORF">AA314_06415</name>
    <name evidence="9" type="ORF">ATI61_101138</name>
</gene>
<dbReference type="EMBL" id="QUMU01000001">
    <property type="protein sequence ID" value="REG37160.1"/>
    <property type="molecule type" value="Genomic_DNA"/>
</dbReference>
<evidence type="ECO:0000313" key="8">
    <source>
        <dbReference type="EMBL" id="AKJ04789.1"/>
    </source>
</evidence>
<protein>
    <submittedName>
        <fullName evidence="8 9">Cytochrome P450</fullName>
    </submittedName>
</protein>
<dbReference type="InterPro" id="IPR002397">
    <property type="entry name" value="Cyt_P450_B"/>
</dbReference>
<dbReference type="Pfam" id="PF00067">
    <property type="entry name" value="p450"/>
    <property type="match status" value="1"/>
</dbReference>
<evidence type="ECO:0000256" key="5">
    <source>
        <dbReference type="ARBA" id="ARBA00023004"/>
    </source>
</evidence>
<sequence>MSLQTPSQSPSVSFAPDAPGYVLDPYPALAELRTKAPLYYWPEGRAWLLSRYEDATAVLRDARRFSPNRDEWEFAAIAGSAALIPELAELNKGGLFALSGSDHARVRKLVSPALTPRAIERLRPELQAVVDDILNDLAGRDTLNVVKDISDRIPPRVIGSMLKIPKGRETLFQRFTEAAIKSFLPGLLRPEEVPSLREDVREGIALVRETIEDRRRNPLPDDILTTLIQTEEQGDRLNTSELLSLVAALIVGGFETTVHLIGFTVYNVLKRPELLTQVKAEPELLKGVIEEVLRFDNFGKLGIARYALEDVELGGVTIKKGQMVLVLLNSALRDESVFPKADVFDVRRNTNASIAFGHGMHFCLGASLARLEVQIAVETLLKRFPALRLVKEPSFGPHPVIRKMESLEVQLNQQ</sequence>
<dbReference type="Gene3D" id="1.10.630.10">
    <property type="entry name" value="Cytochrome P450"/>
    <property type="match status" value="1"/>
</dbReference>
<dbReference type="PANTHER" id="PTHR46696:SF1">
    <property type="entry name" value="CYTOCHROME P450 YJIB-RELATED"/>
    <property type="match status" value="1"/>
</dbReference>
<keyword evidence="4 7" id="KW-0560">Oxidoreductase</keyword>
<dbReference type="PANTHER" id="PTHR46696">
    <property type="entry name" value="P450, PUTATIVE (EUROFUNG)-RELATED"/>
    <property type="match status" value="1"/>
</dbReference>
<evidence type="ECO:0000313" key="9">
    <source>
        <dbReference type="EMBL" id="REG37160.1"/>
    </source>
</evidence>
<keyword evidence="11" id="KW-1185">Reference proteome</keyword>
<dbReference type="GO" id="GO:0020037">
    <property type="term" value="F:heme binding"/>
    <property type="evidence" value="ECO:0007669"/>
    <property type="project" value="InterPro"/>
</dbReference>
<reference evidence="9 11" key="2">
    <citation type="submission" date="2018-08" db="EMBL/GenBank/DDBJ databases">
        <title>Genomic Encyclopedia of Archaeal and Bacterial Type Strains, Phase II (KMG-II): from individual species to whole genera.</title>
        <authorList>
            <person name="Goeker M."/>
        </authorList>
    </citation>
    <scope>NUCLEOTIDE SEQUENCE [LARGE SCALE GENOMIC DNA]</scope>
    <source>
        <strain evidence="9 11">DSM 2261</strain>
    </source>
</reference>
<dbReference type="InterPro" id="IPR017972">
    <property type="entry name" value="Cyt_P450_CS"/>
</dbReference>
<dbReference type="PRINTS" id="PR00359">
    <property type="entry name" value="BP450"/>
</dbReference>
<keyword evidence="5 7" id="KW-0408">Iron</keyword>
<evidence type="ECO:0000256" key="6">
    <source>
        <dbReference type="ARBA" id="ARBA00023033"/>
    </source>
</evidence>
<dbReference type="InterPro" id="IPR001128">
    <property type="entry name" value="Cyt_P450"/>
</dbReference>
<evidence type="ECO:0000256" key="7">
    <source>
        <dbReference type="RuleBase" id="RU000461"/>
    </source>
</evidence>
<organism evidence="8 10">
    <name type="scientific">Archangium gephyra</name>
    <dbReference type="NCBI Taxonomy" id="48"/>
    <lineage>
        <taxon>Bacteria</taxon>
        <taxon>Pseudomonadati</taxon>
        <taxon>Myxococcota</taxon>
        <taxon>Myxococcia</taxon>
        <taxon>Myxococcales</taxon>
        <taxon>Cystobacterineae</taxon>
        <taxon>Archangiaceae</taxon>
        <taxon>Archangium</taxon>
    </lineage>
</organism>
<keyword evidence="6 7" id="KW-0503">Monooxygenase</keyword>
<evidence type="ECO:0000313" key="11">
    <source>
        <dbReference type="Proteomes" id="UP000256345"/>
    </source>
</evidence>
<dbReference type="KEGG" id="age:AA314_06415"/>
<evidence type="ECO:0000256" key="2">
    <source>
        <dbReference type="ARBA" id="ARBA00022617"/>
    </source>
</evidence>
<dbReference type="Proteomes" id="UP000256345">
    <property type="component" value="Unassembled WGS sequence"/>
</dbReference>
<dbReference type="PROSITE" id="PS00086">
    <property type="entry name" value="CYTOCHROME_P450"/>
    <property type="match status" value="1"/>
</dbReference>
<dbReference type="EMBL" id="CP011509">
    <property type="protein sequence ID" value="AKJ04789.1"/>
    <property type="molecule type" value="Genomic_DNA"/>
</dbReference>
<proteinExistence type="inferred from homology"/>
<evidence type="ECO:0000256" key="4">
    <source>
        <dbReference type="ARBA" id="ARBA00023002"/>
    </source>
</evidence>
<evidence type="ECO:0000256" key="1">
    <source>
        <dbReference type="ARBA" id="ARBA00010617"/>
    </source>
</evidence>